<feature type="region of interest" description="Disordered" evidence="1">
    <location>
        <begin position="574"/>
        <end position="626"/>
    </location>
</feature>
<gene>
    <name evidence="2" type="ORF">LOC62_01G000805</name>
</gene>
<evidence type="ECO:0000313" key="3">
    <source>
        <dbReference type="Proteomes" id="UP000827549"/>
    </source>
</evidence>
<evidence type="ECO:0000313" key="2">
    <source>
        <dbReference type="EMBL" id="WOO77216.1"/>
    </source>
</evidence>
<protein>
    <submittedName>
        <fullName evidence="2">Uncharacterized protein</fullName>
    </submittedName>
</protein>
<dbReference type="Proteomes" id="UP000827549">
    <property type="component" value="Chromosome 1"/>
</dbReference>
<evidence type="ECO:0000256" key="1">
    <source>
        <dbReference type="SAM" id="MobiDB-lite"/>
    </source>
</evidence>
<name>A0AAF1BEX5_9TREE</name>
<feature type="compositionally biased region" description="Acidic residues" evidence="1">
    <location>
        <begin position="612"/>
        <end position="626"/>
    </location>
</feature>
<feature type="compositionally biased region" description="Pro residues" evidence="1">
    <location>
        <begin position="124"/>
        <end position="134"/>
    </location>
</feature>
<feature type="region of interest" description="Disordered" evidence="1">
    <location>
        <begin position="41"/>
        <end position="141"/>
    </location>
</feature>
<dbReference type="AlphaFoldDB" id="A0AAF1BEX5"/>
<dbReference type="EMBL" id="CP086714">
    <property type="protein sequence ID" value="WOO77216.1"/>
    <property type="molecule type" value="Genomic_DNA"/>
</dbReference>
<accession>A0AAF1BEX5</accession>
<reference evidence="2" key="1">
    <citation type="submission" date="2023-10" db="EMBL/GenBank/DDBJ databases">
        <authorList>
            <person name="Noh H."/>
        </authorList>
    </citation>
    <scope>NUCLEOTIDE SEQUENCE</scope>
    <source>
        <strain evidence="2">DUCC4014</strain>
    </source>
</reference>
<organism evidence="2 3">
    <name type="scientific">Vanrija pseudolonga</name>
    <dbReference type="NCBI Taxonomy" id="143232"/>
    <lineage>
        <taxon>Eukaryota</taxon>
        <taxon>Fungi</taxon>
        <taxon>Dikarya</taxon>
        <taxon>Basidiomycota</taxon>
        <taxon>Agaricomycotina</taxon>
        <taxon>Tremellomycetes</taxon>
        <taxon>Trichosporonales</taxon>
        <taxon>Trichosporonaceae</taxon>
        <taxon>Vanrija</taxon>
    </lineage>
</organism>
<sequence length="626" mass="68524">MALARFAALRRRRVPASLAGLGPGRPQLRAASSAVLAGHDGATYADNDADAPRRQKMPLGSPRRDVAAPKGEPSFFSQRYEPRLRPSPTAPRAPPTAVDSTPTPASPAQPPIRTAQIQTQTPSSSPPPSHPPTIPRWAADPAPTHTSIVHAHLAHGSPRTPRELVAYLAERRHLITQEAVAALDAFAARENDYQARLDARALLARERLPPLPDALRRKAGLNTPKPLDGEANIALRYRYPPVALQGYAVEVTPAAFLCDIHFRLLAKTQTPYGDAVEALRSLRSPVTDQVALLDLYLGYSDDPVPLLDAFDAAFPSTPTSRETRHRALLSLLRTKPTHDALAALVQRFSAGGKLPGAETWRHIGRYALDADDAAVAEWAFRGALDEFARVRLERLRQDTKPLPAMPALLDTPKYAVPTTLQDVQPRFAHSGRHVTRFEWLMQAYRDKGWVERGEPLPVEADQPDSEHFSPLPRPLARWTWVGRAGEDGAEARRDARWAELAATRDLQLAIAEAIARGTFTDISELSVTRVLTDDDGRPLHDPRTGALEFKRQLKLIKAAAAHSRPWALDVRAGAARDADTKRPTSAIAKKRRWKAAKAGTAARDLPPHMGELDTEADADAGAEEED</sequence>
<dbReference type="GeneID" id="87804063"/>
<proteinExistence type="predicted"/>
<keyword evidence="3" id="KW-1185">Reference proteome</keyword>
<dbReference type="RefSeq" id="XP_062623248.1">
    <property type="nucleotide sequence ID" value="XM_062767264.1"/>
</dbReference>